<dbReference type="AlphaFoldDB" id="A0A7I4Y8P5"/>
<proteinExistence type="predicted"/>
<evidence type="ECO:0000256" key="1">
    <source>
        <dbReference type="SAM" id="MobiDB-lite"/>
    </source>
</evidence>
<dbReference type="GO" id="GO:0004672">
    <property type="term" value="F:protein kinase activity"/>
    <property type="evidence" value="ECO:0007669"/>
    <property type="project" value="InterPro"/>
</dbReference>
<name>A0A7I4Y8P5_HAECO</name>
<feature type="compositionally biased region" description="Basic and acidic residues" evidence="1">
    <location>
        <begin position="16"/>
        <end position="26"/>
    </location>
</feature>
<dbReference type="PROSITE" id="PS50011">
    <property type="entry name" value="PROTEIN_KINASE_DOM"/>
    <property type="match status" value="1"/>
</dbReference>
<accession>A0A7I4Y8P5</accession>
<dbReference type="GO" id="GO:0005524">
    <property type="term" value="F:ATP binding"/>
    <property type="evidence" value="ECO:0007669"/>
    <property type="project" value="InterPro"/>
</dbReference>
<dbReference type="SUPFAM" id="SSF56112">
    <property type="entry name" value="Protein kinase-like (PK-like)"/>
    <property type="match status" value="1"/>
</dbReference>
<dbReference type="Gene3D" id="1.10.510.10">
    <property type="entry name" value="Transferase(Phosphotransferase) domain 1"/>
    <property type="match status" value="1"/>
</dbReference>
<feature type="domain" description="Protein kinase" evidence="2">
    <location>
        <begin position="42"/>
        <end position="374"/>
    </location>
</feature>
<evidence type="ECO:0000313" key="4">
    <source>
        <dbReference type="WBParaSite" id="HCON_00058255-00001"/>
    </source>
</evidence>
<dbReference type="Proteomes" id="UP000025227">
    <property type="component" value="Unplaced"/>
</dbReference>
<dbReference type="PANTHER" id="PTHR11909">
    <property type="entry name" value="CASEIN KINASE-RELATED"/>
    <property type="match status" value="1"/>
</dbReference>
<dbReference type="SMART" id="SM00220">
    <property type="entry name" value="S_TKc"/>
    <property type="match status" value="1"/>
</dbReference>
<dbReference type="InterPro" id="IPR050235">
    <property type="entry name" value="CK1_Ser-Thr_kinase"/>
</dbReference>
<evidence type="ECO:0000313" key="3">
    <source>
        <dbReference type="Proteomes" id="UP000025227"/>
    </source>
</evidence>
<organism evidence="3 4">
    <name type="scientific">Haemonchus contortus</name>
    <name type="common">Barber pole worm</name>
    <dbReference type="NCBI Taxonomy" id="6289"/>
    <lineage>
        <taxon>Eukaryota</taxon>
        <taxon>Metazoa</taxon>
        <taxon>Ecdysozoa</taxon>
        <taxon>Nematoda</taxon>
        <taxon>Chromadorea</taxon>
        <taxon>Rhabditida</taxon>
        <taxon>Rhabditina</taxon>
        <taxon>Rhabditomorpha</taxon>
        <taxon>Strongyloidea</taxon>
        <taxon>Trichostrongylidae</taxon>
        <taxon>Haemonchus</taxon>
    </lineage>
</organism>
<dbReference type="InterPro" id="IPR011009">
    <property type="entry name" value="Kinase-like_dom_sf"/>
</dbReference>
<sequence>MVAAEKAKSRSGLSSKENKEKVKLPEEQEEKVIVKSKKRASYEVVKSIAVGTSSTVYLVHKLLGKGSFVKMAMKAENEDIKSGQAVFALANEIRFLVEFQKRWRDQVRDSDHLQPICDFGYSKKYKFMIVPLLGPNLDQLRDEMKSEFSSPTAARLSLQALDAISMLHSIGMLHTRVEPSHFCIGTEHRRNLLYLVGFGHITTFSNNPTWNRKTQYAPRAFASRNSIHMELECWFFTMLDLFDRTSLPWNKFKNMSSETIEERKLLLFASAISNCRGGGLSNVPPEVRTICAIMNKHNYRAADLRFQLIKYLNRISVSLTSPYEWELSDEYRASKKTKPDAKTYEKNVQNIAKCTVDLLKDYVPPSRKKDESKD</sequence>
<feature type="region of interest" description="Disordered" evidence="1">
    <location>
        <begin position="1"/>
        <end position="26"/>
    </location>
</feature>
<protein>
    <submittedName>
        <fullName evidence="4">Protein kinase domain-containing protein</fullName>
    </submittedName>
</protein>
<dbReference type="WBParaSite" id="HCON_00058255-00001">
    <property type="protein sequence ID" value="HCON_00058255-00001"/>
    <property type="gene ID" value="HCON_00058255"/>
</dbReference>
<evidence type="ECO:0000259" key="2">
    <source>
        <dbReference type="PROSITE" id="PS50011"/>
    </source>
</evidence>
<reference evidence="4" key="1">
    <citation type="submission" date="2020-12" db="UniProtKB">
        <authorList>
            <consortium name="WormBaseParasite"/>
        </authorList>
    </citation>
    <scope>IDENTIFICATION</scope>
    <source>
        <strain evidence="4">MHco3</strain>
    </source>
</reference>
<dbReference type="OrthoDB" id="5837847at2759"/>
<dbReference type="InterPro" id="IPR000719">
    <property type="entry name" value="Prot_kinase_dom"/>
</dbReference>
<keyword evidence="3" id="KW-1185">Reference proteome</keyword>